<dbReference type="STRING" id="1346286.SAMN05444362_11726"/>
<dbReference type="Pfam" id="PF04055">
    <property type="entry name" value="Radical_SAM"/>
    <property type="match status" value="1"/>
</dbReference>
<feature type="binding site" evidence="14">
    <location>
        <begin position="158"/>
        <end position="159"/>
    </location>
    <ligand>
        <name>S-adenosyl-L-methionine</name>
        <dbReference type="ChEBI" id="CHEBI:59789"/>
    </ligand>
</feature>
<dbReference type="GO" id="GO:0000049">
    <property type="term" value="F:tRNA binding"/>
    <property type="evidence" value="ECO:0007669"/>
    <property type="project" value="UniProtKB-UniRule"/>
</dbReference>
<dbReference type="GO" id="GO:0019843">
    <property type="term" value="F:rRNA binding"/>
    <property type="evidence" value="ECO:0007669"/>
    <property type="project" value="UniProtKB-UniRule"/>
</dbReference>
<comment type="miscellaneous">
    <text evidence="14">Reaction proceeds by a ping-pong mechanism involving intermediate methylation of a conserved cysteine residue.</text>
</comment>
<dbReference type="SUPFAM" id="SSF102114">
    <property type="entry name" value="Radical SAM enzymes"/>
    <property type="match status" value="1"/>
</dbReference>
<evidence type="ECO:0000256" key="4">
    <source>
        <dbReference type="ARBA" id="ARBA00022490"/>
    </source>
</evidence>
<dbReference type="GO" id="GO:0070475">
    <property type="term" value="P:rRNA base methylation"/>
    <property type="evidence" value="ECO:0007669"/>
    <property type="project" value="UniProtKB-UniRule"/>
</dbReference>
<dbReference type="SFLD" id="SFLDS00029">
    <property type="entry name" value="Radical_SAM"/>
    <property type="match status" value="1"/>
</dbReference>
<dbReference type="GO" id="GO:0030488">
    <property type="term" value="P:tRNA methylation"/>
    <property type="evidence" value="ECO:0007669"/>
    <property type="project" value="UniProtKB-UniRule"/>
</dbReference>
<dbReference type="GO" id="GO:0070040">
    <property type="term" value="F:rRNA (adenine(2503)-C2-)-methyltransferase activity"/>
    <property type="evidence" value="ECO:0007669"/>
    <property type="project" value="UniProtKB-UniRule"/>
</dbReference>
<feature type="binding site" evidence="14">
    <location>
        <position position="288"/>
    </location>
    <ligand>
        <name>S-adenosyl-L-methionine</name>
        <dbReference type="ChEBI" id="CHEBI:59789"/>
    </ligand>
</feature>
<dbReference type="Gene3D" id="3.20.20.70">
    <property type="entry name" value="Aldolase class I"/>
    <property type="match status" value="1"/>
</dbReference>
<keyword evidence="13 14" id="KW-1015">Disulfide bond</keyword>
<evidence type="ECO:0000256" key="3">
    <source>
        <dbReference type="ARBA" id="ARBA00022485"/>
    </source>
</evidence>
<dbReference type="EC" id="2.1.1.192" evidence="14"/>
<evidence type="ECO:0000256" key="5">
    <source>
        <dbReference type="ARBA" id="ARBA00022552"/>
    </source>
</evidence>
<gene>
    <name evidence="14" type="primary">rlmN</name>
    <name evidence="16" type="ORF">SAMN05444362_11726</name>
</gene>
<evidence type="ECO:0000256" key="13">
    <source>
        <dbReference type="ARBA" id="ARBA00023157"/>
    </source>
</evidence>
<accession>A0A1M5HSS1</accession>
<keyword evidence="3 14" id="KW-0004">4Fe-4S</keyword>
<dbReference type="SFLD" id="SFLDG01062">
    <property type="entry name" value="methyltransferase_(Class_A)"/>
    <property type="match status" value="1"/>
</dbReference>
<feature type="binding site" evidence="14">
    <location>
        <position position="113"/>
    </location>
    <ligand>
        <name>[4Fe-4S] cluster</name>
        <dbReference type="ChEBI" id="CHEBI:49883"/>
        <note>4Fe-4S-S-AdoMet</note>
    </ligand>
</feature>
<protein>
    <recommendedName>
        <fullName evidence="14">Probable dual-specificity RNA methyltransferase RlmN</fullName>
        <ecNumber evidence="14">2.1.1.192</ecNumber>
    </recommendedName>
    <alternativeName>
        <fullName evidence="14">23S rRNA (adenine(2503)-C(2))-methyltransferase</fullName>
    </alternativeName>
    <alternativeName>
        <fullName evidence="14">23S rRNA m2A2503 methyltransferase</fullName>
    </alternativeName>
    <alternativeName>
        <fullName evidence="14">Ribosomal RNA large subunit methyltransferase N</fullName>
    </alternativeName>
    <alternativeName>
        <fullName evidence="14">tRNA (adenine(37)-C(2))-methyltransferase</fullName>
    </alternativeName>
    <alternativeName>
        <fullName evidence="14">tRNA m2A37 methyltransferase</fullName>
    </alternativeName>
</protein>
<dbReference type="GO" id="GO:0002935">
    <property type="term" value="F:tRNA (adenine(37)-C2)-methyltransferase activity"/>
    <property type="evidence" value="ECO:0007669"/>
    <property type="project" value="UniProtKB-UniRule"/>
</dbReference>
<feature type="binding site" evidence="14">
    <location>
        <position position="117"/>
    </location>
    <ligand>
        <name>[4Fe-4S] cluster</name>
        <dbReference type="ChEBI" id="CHEBI:49883"/>
        <note>4Fe-4S-S-AdoMet</note>
    </ligand>
</feature>
<feature type="binding site" evidence="14">
    <location>
        <position position="190"/>
    </location>
    <ligand>
        <name>S-adenosyl-L-methionine</name>
        <dbReference type="ChEBI" id="CHEBI:59789"/>
    </ligand>
</feature>
<evidence type="ECO:0000256" key="11">
    <source>
        <dbReference type="ARBA" id="ARBA00023004"/>
    </source>
</evidence>
<dbReference type="EMBL" id="FQUC01000017">
    <property type="protein sequence ID" value="SHG19021.1"/>
    <property type="molecule type" value="Genomic_DNA"/>
</dbReference>
<reference evidence="17" key="1">
    <citation type="submission" date="2016-11" db="EMBL/GenBank/DDBJ databases">
        <authorList>
            <person name="Varghese N."/>
            <person name="Submissions S."/>
        </authorList>
    </citation>
    <scope>NUCLEOTIDE SEQUENCE [LARGE SCALE GENOMIC DNA]</scope>
    <source>
        <strain evidence="17">DSM 27370</strain>
    </source>
</reference>
<evidence type="ECO:0000256" key="14">
    <source>
        <dbReference type="HAMAP-Rule" id="MF_01849"/>
    </source>
</evidence>
<dbReference type="Pfam" id="PF21016">
    <property type="entry name" value="RlmN_N"/>
    <property type="match status" value="1"/>
</dbReference>
<dbReference type="PANTHER" id="PTHR30544:SF5">
    <property type="entry name" value="RADICAL SAM CORE DOMAIN-CONTAINING PROTEIN"/>
    <property type="match status" value="1"/>
</dbReference>
<evidence type="ECO:0000256" key="6">
    <source>
        <dbReference type="ARBA" id="ARBA00022603"/>
    </source>
</evidence>
<dbReference type="GO" id="GO:0005737">
    <property type="term" value="C:cytoplasm"/>
    <property type="evidence" value="ECO:0007669"/>
    <property type="project" value="UniProtKB-SubCell"/>
</dbReference>
<dbReference type="InterPro" id="IPR007197">
    <property type="entry name" value="rSAM"/>
</dbReference>
<dbReference type="InterPro" id="IPR013785">
    <property type="entry name" value="Aldolase_TIM"/>
</dbReference>
<proteinExistence type="inferred from homology"/>
<comment type="catalytic activity">
    <reaction evidence="14">
        <text>adenosine(2503) in 23S rRNA + 2 reduced [2Fe-2S]-[ferredoxin] + 2 S-adenosyl-L-methionine = 2-methyladenosine(2503) in 23S rRNA + 5'-deoxyadenosine + L-methionine + 2 oxidized [2Fe-2S]-[ferredoxin] + S-adenosyl-L-homocysteine</text>
        <dbReference type="Rhea" id="RHEA:42916"/>
        <dbReference type="Rhea" id="RHEA-COMP:10000"/>
        <dbReference type="Rhea" id="RHEA-COMP:10001"/>
        <dbReference type="Rhea" id="RHEA-COMP:10152"/>
        <dbReference type="Rhea" id="RHEA-COMP:10282"/>
        <dbReference type="ChEBI" id="CHEBI:17319"/>
        <dbReference type="ChEBI" id="CHEBI:33737"/>
        <dbReference type="ChEBI" id="CHEBI:33738"/>
        <dbReference type="ChEBI" id="CHEBI:57844"/>
        <dbReference type="ChEBI" id="CHEBI:57856"/>
        <dbReference type="ChEBI" id="CHEBI:59789"/>
        <dbReference type="ChEBI" id="CHEBI:74411"/>
        <dbReference type="ChEBI" id="CHEBI:74497"/>
        <dbReference type="EC" id="2.1.1.192"/>
    </reaction>
</comment>
<evidence type="ECO:0000313" key="16">
    <source>
        <dbReference type="EMBL" id="SHG19021.1"/>
    </source>
</evidence>
<dbReference type="Gene3D" id="1.10.150.530">
    <property type="match status" value="1"/>
</dbReference>
<keyword evidence="7 14" id="KW-0808">Transferase</keyword>
<evidence type="ECO:0000256" key="10">
    <source>
        <dbReference type="ARBA" id="ARBA00022723"/>
    </source>
</evidence>
<dbReference type="InterPro" id="IPR004383">
    <property type="entry name" value="rRNA_lsu_MTrfase_RlmN/Cfr"/>
</dbReference>
<evidence type="ECO:0000256" key="9">
    <source>
        <dbReference type="ARBA" id="ARBA00022694"/>
    </source>
</evidence>
<dbReference type="InterPro" id="IPR048641">
    <property type="entry name" value="RlmN_N"/>
</dbReference>
<feature type="active site" description="Proton acceptor" evidence="14">
    <location>
        <position position="93"/>
    </location>
</feature>
<comment type="function">
    <text evidence="14">Specifically methylates position 2 of adenine 2503 in 23S rRNA and position 2 of adenine 37 in tRNAs.</text>
</comment>
<dbReference type="PANTHER" id="PTHR30544">
    <property type="entry name" value="23S RRNA METHYLTRANSFERASE"/>
    <property type="match status" value="1"/>
</dbReference>
<dbReference type="CDD" id="cd01335">
    <property type="entry name" value="Radical_SAM"/>
    <property type="match status" value="1"/>
</dbReference>
<organism evidence="16 17">
    <name type="scientific">Dysgonomonas macrotermitis</name>
    <dbReference type="NCBI Taxonomy" id="1346286"/>
    <lineage>
        <taxon>Bacteria</taxon>
        <taxon>Pseudomonadati</taxon>
        <taxon>Bacteroidota</taxon>
        <taxon>Bacteroidia</taxon>
        <taxon>Bacteroidales</taxon>
        <taxon>Dysgonomonadaceae</taxon>
        <taxon>Dysgonomonas</taxon>
    </lineage>
</organism>
<comment type="cofactor">
    <cofactor evidence="14">
        <name>[4Fe-4S] cluster</name>
        <dbReference type="ChEBI" id="CHEBI:49883"/>
    </cofactor>
    <text evidence="14">Binds 1 [4Fe-4S] cluster. The cluster is coordinated with 3 cysteines and an exchangeable S-adenosyl-L-methionine.</text>
</comment>
<evidence type="ECO:0000259" key="15">
    <source>
        <dbReference type="PROSITE" id="PS51918"/>
    </source>
</evidence>
<feature type="domain" description="Radical SAM core" evidence="15">
    <location>
        <begin position="99"/>
        <end position="326"/>
    </location>
</feature>
<keyword evidence="12 14" id="KW-0411">Iron-sulfur</keyword>
<name>A0A1M5HSS1_9BACT</name>
<evidence type="ECO:0000256" key="7">
    <source>
        <dbReference type="ARBA" id="ARBA00022679"/>
    </source>
</evidence>
<feature type="binding site" evidence="14">
    <location>
        <position position="120"/>
    </location>
    <ligand>
        <name>[4Fe-4S] cluster</name>
        <dbReference type="ChEBI" id="CHEBI:49883"/>
        <note>4Fe-4S-S-AdoMet</note>
    </ligand>
</feature>
<keyword evidence="6 14" id="KW-0489">Methyltransferase</keyword>
<dbReference type="PIRSF" id="PIRSF006004">
    <property type="entry name" value="CHP00048"/>
    <property type="match status" value="1"/>
</dbReference>
<dbReference type="InterPro" id="IPR027492">
    <property type="entry name" value="RNA_MTrfase_RlmN"/>
</dbReference>
<keyword evidence="5 14" id="KW-0698">rRNA processing</keyword>
<dbReference type="PROSITE" id="PS51918">
    <property type="entry name" value="RADICAL_SAM"/>
    <property type="match status" value="1"/>
</dbReference>
<evidence type="ECO:0000256" key="8">
    <source>
        <dbReference type="ARBA" id="ARBA00022691"/>
    </source>
</evidence>
<dbReference type="GO" id="GO:0046872">
    <property type="term" value="F:metal ion binding"/>
    <property type="evidence" value="ECO:0007669"/>
    <property type="project" value="UniProtKB-KW"/>
</dbReference>
<dbReference type="FunFam" id="3.20.20.70:FF:000014">
    <property type="entry name" value="Probable dual-specificity RNA methyltransferase RlmN"/>
    <property type="match status" value="1"/>
</dbReference>
<dbReference type="RefSeq" id="WP_062182767.1">
    <property type="nucleotide sequence ID" value="NZ_BBXL01000018.1"/>
</dbReference>
<evidence type="ECO:0000256" key="1">
    <source>
        <dbReference type="ARBA" id="ARBA00004496"/>
    </source>
</evidence>
<keyword evidence="17" id="KW-1185">Reference proteome</keyword>
<dbReference type="AlphaFoldDB" id="A0A1M5HSS1"/>
<keyword evidence="11 14" id="KW-0408">Iron</keyword>
<keyword evidence="10 14" id="KW-0479">Metal-binding</keyword>
<feature type="binding site" evidence="14">
    <location>
        <begin position="212"/>
        <end position="214"/>
    </location>
    <ligand>
        <name>S-adenosyl-L-methionine</name>
        <dbReference type="ChEBI" id="CHEBI:59789"/>
    </ligand>
</feature>
<comment type="caution">
    <text evidence="14">Lacks conserved residue(s) required for the propagation of feature annotation.</text>
</comment>
<dbReference type="SFLD" id="SFLDF00275">
    <property type="entry name" value="adenosine_C2_methyltransferase"/>
    <property type="match status" value="1"/>
</dbReference>
<comment type="catalytic activity">
    <reaction evidence="14">
        <text>adenosine(37) in tRNA + 2 reduced [2Fe-2S]-[ferredoxin] + 2 S-adenosyl-L-methionine = 2-methyladenosine(37) in tRNA + 5'-deoxyadenosine + L-methionine + 2 oxidized [2Fe-2S]-[ferredoxin] + S-adenosyl-L-homocysteine</text>
        <dbReference type="Rhea" id="RHEA:43332"/>
        <dbReference type="Rhea" id="RHEA-COMP:10000"/>
        <dbReference type="Rhea" id="RHEA-COMP:10001"/>
        <dbReference type="Rhea" id="RHEA-COMP:10162"/>
        <dbReference type="Rhea" id="RHEA-COMP:10485"/>
        <dbReference type="ChEBI" id="CHEBI:17319"/>
        <dbReference type="ChEBI" id="CHEBI:33737"/>
        <dbReference type="ChEBI" id="CHEBI:33738"/>
        <dbReference type="ChEBI" id="CHEBI:57844"/>
        <dbReference type="ChEBI" id="CHEBI:57856"/>
        <dbReference type="ChEBI" id="CHEBI:59789"/>
        <dbReference type="ChEBI" id="CHEBI:74411"/>
        <dbReference type="ChEBI" id="CHEBI:74497"/>
        <dbReference type="EC" id="2.1.1.192"/>
    </reaction>
</comment>
<dbReference type="InterPro" id="IPR058240">
    <property type="entry name" value="rSAM_sf"/>
</dbReference>
<evidence type="ECO:0000256" key="12">
    <source>
        <dbReference type="ARBA" id="ARBA00023014"/>
    </source>
</evidence>
<comment type="similarity">
    <text evidence="2 14">Belongs to the radical SAM superfamily. RlmN family.</text>
</comment>
<dbReference type="InterPro" id="IPR040072">
    <property type="entry name" value="Methyltransferase_A"/>
</dbReference>
<dbReference type="GO" id="GO:0051539">
    <property type="term" value="F:4 iron, 4 sulfur cluster binding"/>
    <property type="evidence" value="ECO:0007669"/>
    <property type="project" value="UniProtKB-UniRule"/>
</dbReference>
<dbReference type="HAMAP" id="MF_01849">
    <property type="entry name" value="RNA_methyltr_RlmN"/>
    <property type="match status" value="1"/>
</dbReference>
<comment type="subcellular location">
    <subcellularLocation>
        <location evidence="1 14">Cytoplasm</location>
    </subcellularLocation>
</comment>
<evidence type="ECO:0000256" key="2">
    <source>
        <dbReference type="ARBA" id="ARBA00007544"/>
    </source>
</evidence>
<dbReference type="OrthoDB" id="9793973at2"/>
<dbReference type="Proteomes" id="UP000184480">
    <property type="component" value="Unassembled WGS sequence"/>
</dbReference>
<keyword evidence="9 14" id="KW-0819">tRNA processing</keyword>
<keyword evidence="4 14" id="KW-0963">Cytoplasm</keyword>
<keyword evidence="8 14" id="KW-0949">S-adenosyl-L-methionine</keyword>
<evidence type="ECO:0000313" key="17">
    <source>
        <dbReference type="Proteomes" id="UP000184480"/>
    </source>
</evidence>
<feature type="active site" description="S-methylcysteine intermediate" evidence="14">
    <location>
        <position position="331"/>
    </location>
</feature>
<sequence length="345" mass="38945">MTEKIHLLGMTLDELKQVVQECDLPKFTAKQLADWLYKKKVMSIDEMSNISLTNRALLSEKYDVGRTDPVENQRSIDGTVKYLFKTDNGKFIESVMIPEDDRATLCVSSQVGCRMNCLFCMTGKQGLSGHLKSHDIINQLFSVDESDDLTNVVFMGMGEPLDNYGQLKNALEIMTSDYGFGWSPKRITVSTTGVTPKLKLFLEESNAHLAISLHSPFADQRLSIMPAEKAFPLSGVLDLVKQYDWSKQRRLSFEYIMFKGFNDSIEHAKELVKIIRGLDCRVNLIRFHAIPNVDLETSTNDVMVKFRDFVTSKGITCTIRSSRGEDIFAACGMLSTEKSKKGEML</sequence>
<dbReference type="NCBIfam" id="TIGR00048">
    <property type="entry name" value="rRNA_mod_RlmN"/>
    <property type="match status" value="1"/>
</dbReference>